<sequence>MSNFWCEVDLKKLNDNIDVIKKLVGNKKIIGVIKGDAYGLGIEKISEFLSNKIDILAVATKEESEKVYSNTDILLLSPLCCKNDFNDERENLIFSIDNEKILDEIPKDRDKRVHIYVDTGMNRMGIKPNRLDYFINLINKDYKNIKIEGIYTHLHNCKNIKYTLNQVNIFKETVKKYIGEIPNIHCMASSAIINDEIRKAAEFTTVVRAGNILYGYIGFNKGIKKTYEYYANIINTYKVVKGEHIGYSALFKAKEDMNIGIIECGNVHGLGTTRETSNNLLYDIFRLIYRKFKKRHVIFCEGKAVNIIGKPNMNITIVDMKNVSKNSKLRIDISPIISEGSIDKIYNIE</sequence>
<dbReference type="PROSITE" id="PS00395">
    <property type="entry name" value="ALANINE_RACEMASE"/>
    <property type="match status" value="1"/>
</dbReference>
<dbReference type="Proteomes" id="UP000430345">
    <property type="component" value="Unassembled WGS sequence"/>
</dbReference>
<evidence type="ECO:0000259" key="6">
    <source>
        <dbReference type="SMART" id="SM01005"/>
    </source>
</evidence>
<dbReference type="SUPFAM" id="SSF51419">
    <property type="entry name" value="PLP-binding barrel"/>
    <property type="match status" value="1"/>
</dbReference>
<dbReference type="Pfam" id="PF00842">
    <property type="entry name" value="Ala_racemase_C"/>
    <property type="match status" value="1"/>
</dbReference>
<feature type="modified residue" description="N6-(pyridoxal phosphate)lysine" evidence="4">
    <location>
        <position position="34"/>
    </location>
</feature>
<evidence type="ECO:0000256" key="3">
    <source>
        <dbReference type="ARBA" id="ARBA00023235"/>
    </source>
</evidence>
<dbReference type="Pfam" id="PF01168">
    <property type="entry name" value="Ala_racemase_N"/>
    <property type="match status" value="1"/>
</dbReference>
<dbReference type="PRINTS" id="PR00992">
    <property type="entry name" value="ALARACEMASE"/>
</dbReference>
<dbReference type="GO" id="GO:0030632">
    <property type="term" value="P:D-alanine biosynthetic process"/>
    <property type="evidence" value="ECO:0007669"/>
    <property type="project" value="TreeGrafter"/>
</dbReference>
<gene>
    <name evidence="7" type="ORF">GBZ86_09345</name>
</gene>
<keyword evidence="2 4" id="KW-0663">Pyridoxal phosphate</keyword>
<evidence type="ECO:0000313" key="8">
    <source>
        <dbReference type="Proteomes" id="UP000430345"/>
    </source>
</evidence>
<dbReference type="GO" id="GO:0008784">
    <property type="term" value="F:alanine racemase activity"/>
    <property type="evidence" value="ECO:0007669"/>
    <property type="project" value="InterPro"/>
</dbReference>
<dbReference type="SMART" id="SM01005">
    <property type="entry name" value="Ala_racemase_C"/>
    <property type="match status" value="1"/>
</dbReference>
<dbReference type="GO" id="GO:0005829">
    <property type="term" value="C:cytosol"/>
    <property type="evidence" value="ECO:0007669"/>
    <property type="project" value="TreeGrafter"/>
</dbReference>
<dbReference type="InterPro" id="IPR000821">
    <property type="entry name" value="Ala_racemase"/>
</dbReference>
<dbReference type="Gene3D" id="2.40.37.10">
    <property type="entry name" value="Lyase, Ornithine Decarboxylase, Chain A, domain 1"/>
    <property type="match status" value="1"/>
</dbReference>
<feature type="binding site" evidence="5">
    <location>
        <position position="313"/>
    </location>
    <ligand>
        <name>substrate</name>
    </ligand>
</feature>
<dbReference type="InterPro" id="IPR009006">
    <property type="entry name" value="Ala_racemase/Decarboxylase_C"/>
</dbReference>
<dbReference type="GO" id="GO:0030170">
    <property type="term" value="F:pyridoxal phosphate binding"/>
    <property type="evidence" value="ECO:0007669"/>
    <property type="project" value="TreeGrafter"/>
</dbReference>
<dbReference type="InterPro" id="IPR001608">
    <property type="entry name" value="Ala_racemase_N"/>
</dbReference>
<comment type="cofactor">
    <cofactor evidence="1 4">
        <name>pyridoxal 5'-phosphate</name>
        <dbReference type="ChEBI" id="CHEBI:597326"/>
    </cofactor>
</comment>
<evidence type="ECO:0000256" key="5">
    <source>
        <dbReference type="PIRSR" id="PIRSR600821-52"/>
    </source>
</evidence>
<dbReference type="InterPro" id="IPR011079">
    <property type="entry name" value="Ala_racemase_C"/>
</dbReference>
<evidence type="ECO:0000256" key="4">
    <source>
        <dbReference type="PIRSR" id="PIRSR600821-50"/>
    </source>
</evidence>
<feature type="domain" description="Alanine racemase C-terminal" evidence="6">
    <location>
        <begin position="226"/>
        <end position="347"/>
    </location>
</feature>
<evidence type="ECO:0000313" key="7">
    <source>
        <dbReference type="EMBL" id="MPQ43963.1"/>
    </source>
</evidence>
<accession>A0A6I1MMH5</accession>
<proteinExistence type="predicted"/>
<dbReference type="Gene3D" id="3.20.20.10">
    <property type="entry name" value="Alanine racemase"/>
    <property type="match status" value="1"/>
</dbReference>
<keyword evidence="3" id="KW-0413">Isomerase</keyword>
<dbReference type="PANTHER" id="PTHR30511">
    <property type="entry name" value="ALANINE RACEMASE"/>
    <property type="match status" value="1"/>
</dbReference>
<name>A0A6I1MMH5_9CLOT</name>
<organism evidence="7 8">
    <name type="scientific">Clostridium tarantellae</name>
    <dbReference type="NCBI Taxonomy" id="39493"/>
    <lineage>
        <taxon>Bacteria</taxon>
        <taxon>Bacillati</taxon>
        <taxon>Bacillota</taxon>
        <taxon>Clostridia</taxon>
        <taxon>Eubacteriales</taxon>
        <taxon>Clostridiaceae</taxon>
        <taxon>Clostridium</taxon>
    </lineage>
</organism>
<keyword evidence="8" id="KW-1185">Reference proteome</keyword>
<dbReference type="SUPFAM" id="SSF50621">
    <property type="entry name" value="Alanine racemase C-terminal domain-like"/>
    <property type="match status" value="1"/>
</dbReference>
<evidence type="ECO:0000256" key="1">
    <source>
        <dbReference type="ARBA" id="ARBA00001933"/>
    </source>
</evidence>
<dbReference type="InterPro" id="IPR020622">
    <property type="entry name" value="Ala_racemase_pyridoxalP-BS"/>
</dbReference>
<dbReference type="AlphaFoldDB" id="A0A6I1MMH5"/>
<reference evidence="7 8" key="1">
    <citation type="submission" date="2019-10" db="EMBL/GenBank/DDBJ databases">
        <title>The Genome Sequence of Clostridium tarantellae Isolated from Fish Brain.</title>
        <authorList>
            <person name="Bano L."/>
            <person name="Kiel M."/>
            <person name="Sales G."/>
            <person name="Doxey A.C."/>
            <person name="Mansfield M.J."/>
            <person name="Schiavone M."/>
            <person name="Rossetto O."/>
            <person name="Pirazzini M."/>
            <person name="Dobrindt U."/>
            <person name="Montecucco C."/>
        </authorList>
    </citation>
    <scope>NUCLEOTIDE SEQUENCE [LARGE SCALE GENOMIC DNA]</scope>
    <source>
        <strain evidence="7 8">DSM 3997</strain>
    </source>
</reference>
<dbReference type="RefSeq" id="WP_152890013.1">
    <property type="nucleotide sequence ID" value="NZ_WHJC01000129.1"/>
</dbReference>
<dbReference type="EMBL" id="WHJC01000129">
    <property type="protein sequence ID" value="MPQ43963.1"/>
    <property type="molecule type" value="Genomic_DNA"/>
</dbReference>
<protein>
    <submittedName>
        <fullName evidence="7">Alanine racemase</fullName>
    </submittedName>
</protein>
<comment type="caution">
    <text evidence="7">The sequence shown here is derived from an EMBL/GenBank/DDBJ whole genome shotgun (WGS) entry which is preliminary data.</text>
</comment>
<feature type="binding site" evidence="5">
    <location>
        <position position="123"/>
    </location>
    <ligand>
        <name>substrate</name>
    </ligand>
</feature>
<evidence type="ECO:0000256" key="2">
    <source>
        <dbReference type="ARBA" id="ARBA00022898"/>
    </source>
</evidence>
<dbReference type="OrthoDB" id="9813814at2"/>
<dbReference type="InterPro" id="IPR029066">
    <property type="entry name" value="PLP-binding_barrel"/>
</dbReference>
<dbReference type="PANTHER" id="PTHR30511:SF0">
    <property type="entry name" value="ALANINE RACEMASE, CATABOLIC-RELATED"/>
    <property type="match status" value="1"/>
</dbReference>